<reference evidence="2 3" key="1">
    <citation type="journal article" date="2024" name="Commun. Biol.">
        <title>Comparative genomic analysis of thermophilic fungi reveals convergent evolutionary adaptations and gene losses.</title>
        <authorList>
            <person name="Steindorff A.S."/>
            <person name="Aguilar-Pontes M.V."/>
            <person name="Robinson A.J."/>
            <person name="Andreopoulos B."/>
            <person name="LaButti K."/>
            <person name="Kuo A."/>
            <person name="Mondo S."/>
            <person name="Riley R."/>
            <person name="Otillar R."/>
            <person name="Haridas S."/>
            <person name="Lipzen A."/>
            <person name="Grimwood J."/>
            <person name="Schmutz J."/>
            <person name="Clum A."/>
            <person name="Reid I.D."/>
            <person name="Moisan M.C."/>
            <person name="Butler G."/>
            <person name="Nguyen T.T.M."/>
            <person name="Dewar K."/>
            <person name="Conant G."/>
            <person name="Drula E."/>
            <person name="Henrissat B."/>
            <person name="Hansel C."/>
            <person name="Singer S."/>
            <person name="Hutchinson M.I."/>
            <person name="de Vries R.P."/>
            <person name="Natvig D.O."/>
            <person name="Powell A.J."/>
            <person name="Tsang A."/>
            <person name="Grigoriev I.V."/>
        </authorList>
    </citation>
    <scope>NUCLEOTIDE SEQUENCE [LARGE SCALE GENOMIC DNA]</scope>
    <source>
        <strain evidence="2 3">ATCC 22073</strain>
    </source>
</reference>
<feature type="compositionally biased region" description="Acidic residues" evidence="1">
    <location>
        <begin position="135"/>
        <end position="146"/>
    </location>
</feature>
<dbReference type="EMBL" id="JAZGUE010000003">
    <property type="protein sequence ID" value="KAL2268331.1"/>
    <property type="molecule type" value="Genomic_DNA"/>
</dbReference>
<organism evidence="2 3">
    <name type="scientific">Remersonia thermophila</name>
    <dbReference type="NCBI Taxonomy" id="72144"/>
    <lineage>
        <taxon>Eukaryota</taxon>
        <taxon>Fungi</taxon>
        <taxon>Dikarya</taxon>
        <taxon>Ascomycota</taxon>
        <taxon>Pezizomycotina</taxon>
        <taxon>Sordariomycetes</taxon>
        <taxon>Sordariomycetidae</taxon>
        <taxon>Sordariales</taxon>
        <taxon>Sordariales incertae sedis</taxon>
        <taxon>Remersonia</taxon>
    </lineage>
</organism>
<protein>
    <submittedName>
        <fullName evidence="2">Uncharacterized protein</fullName>
    </submittedName>
</protein>
<proteinExistence type="predicted"/>
<comment type="caution">
    <text evidence="2">The sequence shown here is derived from an EMBL/GenBank/DDBJ whole genome shotgun (WGS) entry which is preliminary data.</text>
</comment>
<evidence type="ECO:0000313" key="3">
    <source>
        <dbReference type="Proteomes" id="UP001600064"/>
    </source>
</evidence>
<evidence type="ECO:0000313" key="2">
    <source>
        <dbReference type="EMBL" id="KAL2268331.1"/>
    </source>
</evidence>
<feature type="region of interest" description="Disordered" evidence="1">
    <location>
        <begin position="89"/>
        <end position="149"/>
    </location>
</feature>
<keyword evidence="3" id="KW-1185">Reference proteome</keyword>
<dbReference type="GeneID" id="98124170"/>
<dbReference type="Proteomes" id="UP001600064">
    <property type="component" value="Unassembled WGS sequence"/>
</dbReference>
<gene>
    <name evidence="2" type="ORF">VTJ83DRAFT_3177</name>
</gene>
<sequence length="1138" mass="129224">MLSARLIGLRRAETQAALAWFRSRGRWVPWLRCSFHRHGSRPAASCPVRSEPEPPATEDALAESLRAHEAPTQAQQMLCHAPRDMPKRLETYRRGDPSDLVGKSQRSGRSAHGLTRPASDGVADLGADRRSRDALDDDAPWEESEDAIERAPGVEGIAGEYLANMTAGVAAPGSGGLRAGPRWPPRLELPTDPAKLKALPAGFHDMTDQEQQEELLIVGVEDRLGAEWQPADGRATAYSKAHTRYSPTKVIGMLHRLRNQTWKPRQWRLACAIARNRTSRPAYLVAQAFLRRQVLLARCRGEELEIERYLGSTKSWKSCLARLERRTGITEADIKQWLWILAPESGDAQLQRFLASRCRKPLFVLQLLLAKDKRIREPSTFVNVVRYVRANYVLADRPPDEASHPAYANRGRGLTWYHFLALLYRLVWHCREEWPAGMPLLASLTADYISTMRLGGPCAGALTGLQARSTVLNKALGYMAWPARIRPFDHMEHNWAAQRHLLQLAATLEPPLVIDRNGYRSVRSVLIALSKTKGEAKTVERAAPTWPPYRRVLDGIDERRDPEDDLSRSAKAGILKRAAGYHDEMLDRVLNALGGSLFGEPPTIQTRSLVPAFYSAGRASENVYAEWTAKIRATRNAREAWKVFQTPPLPGIRPTAPVYGEMFDKLFAKPVTESPFLRPGDVKETFPVHDGNLSEFEIARITPPSPEELYERMRHRDHVRPVGFCLETLIRNAPSRAAALRYLDDSPLQPLVQALRVPVSEVDAEDMRQLTRIPVRVFNAWIELLCRLHKRPRSEKPKDHRGAAGQPRVGFIPEAIALASRFQAHHARMAHHNKAPWHSIMEALAGPKILYSRRGSEFNNLETLVTFMKLFEHVTAFHGIDPISFEALCVIIRKTMKLSTFRTHDGNIVPRREIAAKGPCEEMLFRAHAHAVSAFATLTEPIPTETPQLDGRARKTSHEEREEEEEKAGGSGEREHEAGQEELEAEKPWATPGMPRFNVIGRPLYRYMVALAVCGDSREMVRVMDWLLDGWEHEYVRESAKMAYHIDYRYTMRTIEYFAEIGKVWVEPEELERIRRKLEELRRDKGCTWFWPEEHEGLEGEEGALLRDPDLEMDLEMIRRWRKLRAMVNDVAGFQPGM</sequence>
<accession>A0ABR4DDA3</accession>
<dbReference type="RefSeq" id="XP_070867055.1">
    <property type="nucleotide sequence ID" value="XM_071009526.1"/>
</dbReference>
<evidence type="ECO:0000256" key="1">
    <source>
        <dbReference type="SAM" id="MobiDB-lite"/>
    </source>
</evidence>
<name>A0ABR4DDA3_9PEZI</name>
<feature type="region of interest" description="Disordered" evidence="1">
    <location>
        <begin position="940"/>
        <end position="985"/>
    </location>
</feature>
<feature type="region of interest" description="Disordered" evidence="1">
    <location>
        <begin position="39"/>
        <end position="61"/>
    </location>
</feature>
<feature type="compositionally biased region" description="Basic and acidic residues" evidence="1">
    <location>
        <begin position="951"/>
        <end position="960"/>
    </location>
</feature>